<dbReference type="PANTHER" id="PTHR43133:SF46">
    <property type="entry name" value="RNA POLYMERASE SIGMA-70 FACTOR ECF SUBFAMILY"/>
    <property type="match status" value="1"/>
</dbReference>
<protein>
    <submittedName>
        <fullName evidence="6">RNA polymerase sigma-70 factor, ECF subfamily</fullName>
    </submittedName>
</protein>
<evidence type="ECO:0000313" key="6">
    <source>
        <dbReference type="EMBL" id="SDK43801.1"/>
    </source>
</evidence>
<dbReference type="STRING" id="1075417.SAMN05421823_102733"/>
<keyword evidence="7" id="KW-1185">Reference proteome</keyword>
<dbReference type="InterPro" id="IPR036388">
    <property type="entry name" value="WH-like_DNA-bd_sf"/>
</dbReference>
<reference evidence="6 7" key="1">
    <citation type="submission" date="2016-10" db="EMBL/GenBank/DDBJ databases">
        <authorList>
            <person name="de Groot N.N."/>
        </authorList>
    </citation>
    <scope>NUCLEOTIDE SEQUENCE [LARGE SCALE GENOMIC DNA]</scope>
    <source>
        <strain evidence="6 7">DSM 25186</strain>
    </source>
</reference>
<dbReference type="EMBL" id="FNFO01000002">
    <property type="protein sequence ID" value="SDK43801.1"/>
    <property type="molecule type" value="Genomic_DNA"/>
</dbReference>
<keyword evidence="3" id="KW-0731">Sigma factor</keyword>
<evidence type="ECO:0000256" key="2">
    <source>
        <dbReference type="ARBA" id="ARBA00023015"/>
    </source>
</evidence>
<accession>A0A1G9BWG4</accession>
<dbReference type="SUPFAM" id="SSF88659">
    <property type="entry name" value="Sigma3 and sigma4 domains of RNA polymerase sigma factors"/>
    <property type="match status" value="1"/>
</dbReference>
<dbReference type="Pfam" id="PF04542">
    <property type="entry name" value="Sigma70_r2"/>
    <property type="match status" value="1"/>
</dbReference>
<dbReference type="PRINTS" id="PR00038">
    <property type="entry name" value="HTHLUXR"/>
</dbReference>
<keyword evidence="4" id="KW-0804">Transcription</keyword>
<dbReference type="InterPro" id="IPR013325">
    <property type="entry name" value="RNA_pol_sigma_r2"/>
</dbReference>
<evidence type="ECO:0000256" key="3">
    <source>
        <dbReference type="ARBA" id="ARBA00023082"/>
    </source>
</evidence>
<evidence type="ECO:0000256" key="1">
    <source>
        <dbReference type="ARBA" id="ARBA00010641"/>
    </source>
</evidence>
<dbReference type="InterPro" id="IPR007627">
    <property type="entry name" value="RNA_pol_sigma70_r2"/>
</dbReference>
<keyword evidence="2" id="KW-0805">Transcription regulation</keyword>
<comment type="similarity">
    <text evidence="1">Belongs to the sigma-70 factor family. ECF subfamily.</text>
</comment>
<dbReference type="Proteomes" id="UP000198510">
    <property type="component" value="Unassembled WGS sequence"/>
</dbReference>
<name>A0A1G9BWG4_9BACT</name>
<dbReference type="InterPro" id="IPR039425">
    <property type="entry name" value="RNA_pol_sigma-70-like"/>
</dbReference>
<evidence type="ECO:0000259" key="5">
    <source>
        <dbReference type="SMART" id="SM00421"/>
    </source>
</evidence>
<evidence type="ECO:0000313" key="7">
    <source>
        <dbReference type="Proteomes" id="UP000198510"/>
    </source>
</evidence>
<dbReference type="GO" id="GO:0006352">
    <property type="term" value="P:DNA-templated transcription initiation"/>
    <property type="evidence" value="ECO:0007669"/>
    <property type="project" value="InterPro"/>
</dbReference>
<dbReference type="InterPro" id="IPR013249">
    <property type="entry name" value="RNA_pol_sigma70_r4_t2"/>
</dbReference>
<dbReference type="SUPFAM" id="SSF88946">
    <property type="entry name" value="Sigma2 domain of RNA polymerase sigma factors"/>
    <property type="match status" value="1"/>
</dbReference>
<dbReference type="Gene3D" id="1.10.10.10">
    <property type="entry name" value="Winged helix-like DNA-binding domain superfamily/Winged helix DNA-binding domain"/>
    <property type="match status" value="1"/>
</dbReference>
<proteinExistence type="inferred from homology"/>
<dbReference type="NCBIfam" id="TIGR02937">
    <property type="entry name" value="sigma70-ECF"/>
    <property type="match status" value="1"/>
</dbReference>
<gene>
    <name evidence="6" type="ORF">SAMN05421823_102733</name>
</gene>
<feature type="domain" description="HTH luxR-type" evidence="5">
    <location>
        <begin position="130"/>
        <end position="179"/>
    </location>
</feature>
<dbReference type="GO" id="GO:0003677">
    <property type="term" value="F:DNA binding"/>
    <property type="evidence" value="ECO:0007669"/>
    <property type="project" value="InterPro"/>
</dbReference>
<dbReference type="OrthoDB" id="1524077at2"/>
<dbReference type="AlphaFoldDB" id="A0A1G9BWG4"/>
<dbReference type="Gene3D" id="1.10.1740.10">
    <property type="match status" value="1"/>
</dbReference>
<dbReference type="InterPro" id="IPR014327">
    <property type="entry name" value="RNA_pol_sigma70_bacteroid"/>
</dbReference>
<dbReference type="InterPro" id="IPR000792">
    <property type="entry name" value="Tscrpt_reg_LuxR_C"/>
</dbReference>
<dbReference type="PANTHER" id="PTHR43133">
    <property type="entry name" value="RNA POLYMERASE ECF-TYPE SIGMA FACTO"/>
    <property type="match status" value="1"/>
</dbReference>
<dbReference type="InterPro" id="IPR014284">
    <property type="entry name" value="RNA_pol_sigma-70_dom"/>
</dbReference>
<sequence>MSDPLDKEWALREAFATDPRQGCELLFRCYYTGLCSHAVRFVYSRQVAEDLVGEVFATLWQKQLYQQIKGSYRAYLFAAVRNRAVTYLRWEFARDRASTDASQLEDLLQQPSPEQMMQYDELYGRIRQTVEALSPQSRKVFLMSRFEGKPNKEIAEELSLSIKTVEAHMTKALHALRKALKGEWLLLVSALGATFMHLFF</sequence>
<dbReference type="SMART" id="SM00421">
    <property type="entry name" value="HTH_LUXR"/>
    <property type="match status" value="1"/>
</dbReference>
<dbReference type="GO" id="GO:0016987">
    <property type="term" value="F:sigma factor activity"/>
    <property type="evidence" value="ECO:0007669"/>
    <property type="project" value="UniProtKB-KW"/>
</dbReference>
<evidence type="ECO:0000256" key="4">
    <source>
        <dbReference type="ARBA" id="ARBA00023163"/>
    </source>
</evidence>
<dbReference type="NCBIfam" id="TIGR02985">
    <property type="entry name" value="Sig70_bacteroi1"/>
    <property type="match status" value="1"/>
</dbReference>
<dbReference type="InterPro" id="IPR013324">
    <property type="entry name" value="RNA_pol_sigma_r3/r4-like"/>
</dbReference>
<organism evidence="6 7">
    <name type="scientific">Catalinimonas alkaloidigena</name>
    <dbReference type="NCBI Taxonomy" id="1075417"/>
    <lineage>
        <taxon>Bacteria</taxon>
        <taxon>Pseudomonadati</taxon>
        <taxon>Bacteroidota</taxon>
        <taxon>Cytophagia</taxon>
        <taxon>Cytophagales</taxon>
        <taxon>Catalimonadaceae</taxon>
        <taxon>Catalinimonas</taxon>
    </lineage>
</organism>
<dbReference type="Pfam" id="PF08281">
    <property type="entry name" value="Sigma70_r4_2"/>
    <property type="match status" value="1"/>
</dbReference>